<evidence type="ECO:0000256" key="2">
    <source>
        <dbReference type="ARBA" id="ARBA00022759"/>
    </source>
</evidence>
<dbReference type="PANTHER" id="PTHR31290:SF5">
    <property type="entry name" value="UV-DAMAGE ENDONUCLEASE"/>
    <property type="match status" value="1"/>
</dbReference>
<dbReference type="InterPro" id="IPR036237">
    <property type="entry name" value="Xyl_isomerase-like_sf"/>
</dbReference>
<sequence length="308" mass="35291">MIRFGLCCIFKEHPVKFRRTTAKYLGKFSRAEQLQRLAHLCEVNAKSLLSALEFCRENQIGSFRINSQILPLKTHPQMGYDIYELPGADKIIEAYKACGDFSKANNIRTTFHPDQFVILCSPNPDVVKKSVAELEYQAQVAEWANADVINIHAGGVYNDKPSALRRLVKTIETLPDPVRKRLTLENDDRSYTPQDLLPVCEQLGTPMVYDVHHHRCVGDELSIENATEQSIKTWTREPLFHLSSPKDGWGSPNPRKHHDFIDIRDLPQEWTALDITMEIEAKAKEVAIKKLINDVRRIKKKQKILSSF</sequence>
<keyword evidence="6" id="KW-0234">DNA repair</keyword>
<dbReference type="Pfam" id="PF03851">
    <property type="entry name" value="UvdE"/>
    <property type="match status" value="1"/>
</dbReference>
<gene>
    <name evidence="8" type="primary">uvdE</name>
    <name evidence="7" type="synonym">uvsE</name>
    <name evidence="8" type="ORF">DO021_04400</name>
    <name evidence="7" type="ORF">EYB58_00665</name>
</gene>
<evidence type="ECO:0000313" key="9">
    <source>
        <dbReference type="Proteomes" id="UP000248798"/>
    </source>
</evidence>
<dbReference type="Proteomes" id="UP000248798">
    <property type="component" value="Unassembled WGS sequence"/>
</dbReference>
<keyword evidence="2 8" id="KW-0255">Endonuclease</keyword>
<dbReference type="SUPFAM" id="SSF51658">
    <property type="entry name" value="Xylose isomerase-like"/>
    <property type="match status" value="1"/>
</dbReference>
<dbReference type="GO" id="GO:0016787">
    <property type="term" value="F:hydrolase activity"/>
    <property type="evidence" value="ECO:0007669"/>
    <property type="project" value="UniProtKB-KW"/>
</dbReference>
<evidence type="ECO:0000313" key="10">
    <source>
        <dbReference type="Proteomes" id="UP000293902"/>
    </source>
</evidence>
<organism evidence="8 9">
    <name type="scientific">Desulfobacter hydrogenophilus</name>
    <dbReference type="NCBI Taxonomy" id="2291"/>
    <lineage>
        <taxon>Bacteria</taxon>
        <taxon>Pseudomonadati</taxon>
        <taxon>Thermodesulfobacteriota</taxon>
        <taxon>Desulfobacteria</taxon>
        <taxon>Desulfobacterales</taxon>
        <taxon>Desulfobacteraceae</taxon>
        <taxon>Desulfobacter</taxon>
    </lineage>
</organism>
<evidence type="ECO:0000256" key="6">
    <source>
        <dbReference type="ARBA" id="ARBA00023204"/>
    </source>
</evidence>
<dbReference type="InterPro" id="IPR004601">
    <property type="entry name" value="UvdE"/>
</dbReference>
<dbReference type="NCBIfam" id="TIGR00629">
    <property type="entry name" value="uvde"/>
    <property type="match status" value="1"/>
</dbReference>
<keyword evidence="10" id="KW-1185">Reference proteome</keyword>
<dbReference type="AlphaFoldDB" id="A0A328FES8"/>
<keyword evidence="4" id="KW-0228">DNA excision</keyword>
<keyword evidence="5" id="KW-0378">Hydrolase</keyword>
<accession>A0A328FES8</accession>
<dbReference type="GO" id="GO:0006289">
    <property type="term" value="P:nucleotide-excision repair"/>
    <property type="evidence" value="ECO:0007669"/>
    <property type="project" value="InterPro"/>
</dbReference>
<dbReference type="Proteomes" id="UP000293902">
    <property type="component" value="Chromosome"/>
</dbReference>
<evidence type="ECO:0000313" key="8">
    <source>
        <dbReference type="EMBL" id="RAM03108.1"/>
    </source>
</evidence>
<keyword evidence="3" id="KW-0227">DNA damage</keyword>
<dbReference type="GO" id="GO:0009411">
    <property type="term" value="P:response to UV"/>
    <property type="evidence" value="ECO:0007669"/>
    <property type="project" value="InterPro"/>
</dbReference>
<evidence type="ECO:0000256" key="1">
    <source>
        <dbReference type="ARBA" id="ARBA00022722"/>
    </source>
</evidence>
<evidence type="ECO:0000256" key="5">
    <source>
        <dbReference type="ARBA" id="ARBA00022801"/>
    </source>
</evidence>
<name>A0A328FES8_9BACT</name>
<protein>
    <submittedName>
        <fullName evidence="8">UV DNA damage repair endonuclease UvsE</fullName>
    </submittedName>
</protein>
<keyword evidence="1" id="KW-0540">Nuclease</keyword>
<evidence type="ECO:0000256" key="3">
    <source>
        <dbReference type="ARBA" id="ARBA00022763"/>
    </source>
</evidence>
<dbReference type="RefSeq" id="WP_111954108.1">
    <property type="nucleotide sequence ID" value="NZ_CP036313.1"/>
</dbReference>
<dbReference type="EMBL" id="CP036313">
    <property type="protein sequence ID" value="QBH11559.1"/>
    <property type="molecule type" value="Genomic_DNA"/>
</dbReference>
<dbReference type="OrthoDB" id="9782576at2"/>
<dbReference type="Gene3D" id="3.20.20.150">
    <property type="entry name" value="Divalent-metal-dependent TIM barrel enzymes"/>
    <property type="match status" value="1"/>
</dbReference>
<evidence type="ECO:0000313" key="7">
    <source>
        <dbReference type="EMBL" id="QBH11559.1"/>
    </source>
</evidence>
<dbReference type="PANTHER" id="PTHR31290">
    <property type="entry name" value="UV-DAMAGE ENDONUCLEASE"/>
    <property type="match status" value="1"/>
</dbReference>
<reference evidence="8 9" key="1">
    <citation type="submission" date="2018-06" db="EMBL/GenBank/DDBJ databases">
        <title>Complete Genome Sequence of Desulfobacter hydrogenophilus (DSM3380).</title>
        <authorList>
            <person name="Marietou A."/>
            <person name="Schreiber L."/>
            <person name="Marshall I."/>
            <person name="Jorgensen B."/>
        </authorList>
    </citation>
    <scope>NUCLEOTIDE SEQUENCE [LARGE SCALE GENOMIC DNA]</scope>
    <source>
        <strain evidence="8 9">DSM 3380</strain>
    </source>
</reference>
<reference evidence="7 10" key="2">
    <citation type="submission" date="2019-02" db="EMBL/GenBank/DDBJ databases">
        <title>Complete genome sequence of Desulfobacter hydrogenophilus AcRS1.</title>
        <authorList>
            <person name="Marietou A."/>
            <person name="Lund M.B."/>
            <person name="Marshall I.P.G."/>
            <person name="Schreiber L."/>
            <person name="Jorgensen B."/>
        </authorList>
    </citation>
    <scope>NUCLEOTIDE SEQUENCE [LARGE SCALE GENOMIC DNA]</scope>
    <source>
        <strain evidence="7 10">AcRS1</strain>
    </source>
</reference>
<evidence type="ECO:0000256" key="4">
    <source>
        <dbReference type="ARBA" id="ARBA00022769"/>
    </source>
</evidence>
<dbReference type="GO" id="GO:0004519">
    <property type="term" value="F:endonuclease activity"/>
    <property type="evidence" value="ECO:0007669"/>
    <property type="project" value="UniProtKB-KW"/>
</dbReference>
<proteinExistence type="predicted"/>
<dbReference type="EMBL" id="QLNI01000007">
    <property type="protein sequence ID" value="RAM03108.1"/>
    <property type="molecule type" value="Genomic_DNA"/>
</dbReference>